<evidence type="ECO:0000313" key="1">
    <source>
        <dbReference type="EMBL" id="SEI50894.1"/>
    </source>
</evidence>
<dbReference type="EMBL" id="FNYY01000001">
    <property type="protein sequence ID" value="SEI50894.1"/>
    <property type="molecule type" value="Genomic_DNA"/>
</dbReference>
<dbReference type="Pfam" id="PF04134">
    <property type="entry name" value="DCC1-like"/>
    <property type="match status" value="1"/>
</dbReference>
<proteinExistence type="predicted"/>
<evidence type="ECO:0000313" key="2">
    <source>
        <dbReference type="Proteomes" id="UP000182932"/>
    </source>
</evidence>
<dbReference type="RefSeq" id="WP_074834234.1">
    <property type="nucleotide sequence ID" value="NZ_CATLQZ010000009.1"/>
</dbReference>
<comment type="caution">
    <text evidence="1">The sequence shown here is derived from an EMBL/GenBank/DDBJ whole genome shotgun (WGS) entry which is preliminary data.</text>
</comment>
<organism evidence="1 2">
    <name type="scientific">Marinovum algicola</name>
    <dbReference type="NCBI Taxonomy" id="42444"/>
    <lineage>
        <taxon>Bacteria</taxon>
        <taxon>Pseudomonadati</taxon>
        <taxon>Pseudomonadota</taxon>
        <taxon>Alphaproteobacteria</taxon>
        <taxon>Rhodobacterales</taxon>
        <taxon>Roseobacteraceae</taxon>
        <taxon>Marinovum</taxon>
    </lineage>
</organism>
<reference evidence="1 2" key="1">
    <citation type="submission" date="2016-10" db="EMBL/GenBank/DDBJ databases">
        <authorList>
            <person name="Varghese N."/>
            <person name="Submissions S."/>
        </authorList>
    </citation>
    <scope>NUCLEOTIDE SEQUENCE [LARGE SCALE GENOMIC DNA]</scope>
    <source>
        <strain evidence="1 2">FF3</strain>
    </source>
</reference>
<accession>A0A975W5W6</accession>
<dbReference type="GeneID" id="80816327"/>
<dbReference type="AlphaFoldDB" id="A0A975W5W6"/>
<sequence length="127" mass="14473">MSPQPETRALYNGDCPICDGKMGSYAAYSQARGLPIAFDDLNSGDLARWGVTEDAATRLLHVRHRGELHLGFDAMLVLWAQMPRYRWLARIGRLPGIYQICDRVYADIIARWIYARHRRRKAAGKIA</sequence>
<dbReference type="GO" id="GO:0015035">
    <property type="term" value="F:protein-disulfide reductase activity"/>
    <property type="evidence" value="ECO:0007669"/>
    <property type="project" value="InterPro"/>
</dbReference>
<dbReference type="InterPro" id="IPR007263">
    <property type="entry name" value="DCC1-like"/>
</dbReference>
<protein>
    <submittedName>
        <fullName evidence="1">Predicted thiol-disulfide oxidoreductase YuxK, DCC family</fullName>
    </submittedName>
</protein>
<dbReference type="Proteomes" id="UP000182932">
    <property type="component" value="Unassembled WGS sequence"/>
</dbReference>
<gene>
    <name evidence="1" type="ORF">SAMN04487940_10149</name>
</gene>
<keyword evidence="2" id="KW-1185">Reference proteome</keyword>
<name>A0A975W5W6_9RHOB</name>